<reference evidence="3" key="1">
    <citation type="journal article" date="2014" name="BMC Genomics">
        <title>Genome characteristics reveal the impact of lichenization on lichen-forming fungus Endocarpon pusillum Hedwig (Verrucariales, Ascomycota).</title>
        <authorList>
            <person name="Wang Y.-Y."/>
            <person name="Liu B."/>
            <person name="Zhang X.-Y."/>
            <person name="Zhou Q.-M."/>
            <person name="Zhang T."/>
            <person name="Li H."/>
            <person name="Yu Y.-F."/>
            <person name="Zhang X.-L."/>
            <person name="Hao X.-Y."/>
            <person name="Wang M."/>
            <person name="Wang L."/>
            <person name="Wei J.-C."/>
        </authorList>
    </citation>
    <scope>NUCLEOTIDE SEQUENCE [LARGE SCALE GENOMIC DNA]</scope>
    <source>
        <strain evidence="3">Z07020 / HMAS-L-300199</strain>
    </source>
</reference>
<keyword evidence="3" id="KW-1185">Reference proteome</keyword>
<keyword evidence="1" id="KW-1133">Transmembrane helix</keyword>
<dbReference type="Proteomes" id="UP000019373">
    <property type="component" value="Unassembled WGS sequence"/>
</dbReference>
<dbReference type="OMA" id="CRANARM"/>
<dbReference type="AlphaFoldDB" id="U1GV53"/>
<dbReference type="eggNOG" id="ENOG502SRY0">
    <property type="taxonomic scope" value="Eukaryota"/>
</dbReference>
<feature type="transmembrane region" description="Helical" evidence="1">
    <location>
        <begin position="118"/>
        <end position="142"/>
    </location>
</feature>
<feature type="transmembrane region" description="Helical" evidence="1">
    <location>
        <begin position="56"/>
        <end position="79"/>
    </location>
</feature>
<dbReference type="EMBL" id="KE720766">
    <property type="protein sequence ID" value="ERF76353.1"/>
    <property type="molecule type" value="Genomic_DNA"/>
</dbReference>
<feature type="transmembrane region" description="Helical" evidence="1">
    <location>
        <begin position="21"/>
        <end position="44"/>
    </location>
</feature>
<dbReference type="OrthoDB" id="5144532at2759"/>
<gene>
    <name evidence="2" type="ORF">EPUS_09321</name>
</gene>
<keyword evidence="1" id="KW-0812">Transmembrane</keyword>
<dbReference type="RefSeq" id="XP_007786312.1">
    <property type="nucleotide sequence ID" value="XM_007788122.1"/>
</dbReference>
<proteinExistence type="predicted"/>
<dbReference type="GeneID" id="19244147"/>
<organism evidence="2 3">
    <name type="scientific">Endocarpon pusillum (strain Z07020 / HMAS-L-300199)</name>
    <name type="common">Lichen-forming fungus</name>
    <dbReference type="NCBI Taxonomy" id="1263415"/>
    <lineage>
        <taxon>Eukaryota</taxon>
        <taxon>Fungi</taxon>
        <taxon>Dikarya</taxon>
        <taxon>Ascomycota</taxon>
        <taxon>Pezizomycotina</taxon>
        <taxon>Eurotiomycetes</taxon>
        <taxon>Chaetothyriomycetidae</taxon>
        <taxon>Verrucariales</taxon>
        <taxon>Verrucariaceae</taxon>
        <taxon>Endocarpon</taxon>
    </lineage>
</organism>
<accession>U1GV53</accession>
<keyword evidence="1" id="KW-0472">Membrane</keyword>
<protein>
    <submittedName>
        <fullName evidence="2">Uncharacterized protein</fullName>
    </submittedName>
</protein>
<dbReference type="HOGENOM" id="CLU_035163_0_0_1"/>
<evidence type="ECO:0000313" key="2">
    <source>
        <dbReference type="EMBL" id="ERF76353.1"/>
    </source>
</evidence>
<sequence length="525" mass="56553">MGAFQIFLDRRSYAINIVINLFLIVLCLVCYALLILLFLSPAVFQLDSLLYPRPGLIQPTVVVALLSALLTAATSALTTRAVEHSVWLKLAPRPTTKKITIGETYCLAQWSISPLARFWYFFVGHAWALKFAGLFLIGIAAINPVIVSGISQYDESAVHSSRQTSQGDRWTGWIDASNIQFSDGGCRDNPTVLAALLSMSNQSAPPADICSGDLLCTARATVTALRATCNAISTNNSNGIGRSSQREIRNQTFCSAINPDICLPLSSGDPYIYAEFTSGYPPNCDLTSEGCPGSWSTIFGAYVNNPGSANTTNVNMSPDRDAPAGALRRIYTSEATSSPFTFSAAATATGTQNFYDSLVGFSLLGPAANASADLVAARIEGTFDMATLMAFSRAPAAADIGFEHQARTPVYGYDARVLVVLLVPALATVLSVCFGGRWKVGDAEDVVGYDPVEIARRGPVVGLEGRWWAERHEVKTVEVWGWREAEIGWGCDEQDRFLRGKMSAANAVAVPRGQKVARHRFMAAA</sequence>
<evidence type="ECO:0000256" key="1">
    <source>
        <dbReference type="SAM" id="Phobius"/>
    </source>
</evidence>
<evidence type="ECO:0000313" key="3">
    <source>
        <dbReference type="Proteomes" id="UP000019373"/>
    </source>
</evidence>
<name>U1GV53_ENDPU</name>